<feature type="region of interest" description="Disordered" evidence="2">
    <location>
        <begin position="1"/>
        <end position="20"/>
    </location>
</feature>
<dbReference type="RefSeq" id="WP_091240752.1">
    <property type="nucleotide sequence ID" value="NZ_FNAG01000002.1"/>
</dbReference>
<comment type="similarity">
    <text evidence="1">Belongs to the OsmC/Ohr family.</text>
</comment>
<gene>
    <name evidence="3" type="ORF">SAMN04488509_102584</name>
</gene>
<dbReference type="STRING" id="265719.SAMN04488509_102584"/>
<organism evidence="3 4">
    <name type="scientific">Aquimonas voraii</name>
    <dbReference type="NCBI Taxonomy" id="265719"/>
    <lineage>
        <taxon>Bacteria</taxon>
        <taxon>Pseudomonadati</taxon>
        <taxon>Pseudomonadota</taxon>
        <taxon>Gammaproteobacteria</taxon>
        <taxon>Lysobacterales</taxon>
        <taxon>Lysobacteraceae</taxon>
        <taxon>Aquimonas</taxon>
    </lineage>
</organism>
<dbReference type="PANTHER" id="PTHR33797">
    <property type="entry name" value="ORGANIC HYDROPEROXIDE RESISTANCE PROTEIN-LIKE"/>
    <property type="match status" value="1"/>
</dbReference>
<reference evidence="3 4" key="1">
    <citation type="submission" date="2016-10" db="EMBL/GenBank/DDBJ databases">
        <authorList>
            <person name="de Groot N.N."/>
        </authorList>
    </citation>
    <scope>NUCLEOTIDE SEQUENCE [LARGE SCALE GENOMIC DNA]</scope>
    <source>
        <strain evidence="3 4">DSM 16957</strain>
    </source>
</reference>
<evidence type="ECO:0000256" key="2">
    <source>
        <dbReference type="SAM" id="MobiDB-lite"/>
    </source>
</evidence>
<dbReference type="SUPFAM" id="SSF82784">
    <property type="entry name" value="OsmC-like"/>
    <property type="match status" value="1"/>
</dbReference>
<evidence type="ECO:0000313" key="4">
    <source>
        <dbReference type="Proteomes" id="UP000199603"/>
    </source>
</evidence>
<name>A0A1G6V0S1_9GAMM</name>
<proteinExistence type="inferred from homology"/>
<dbReference type="GO" id="GO:0006979">
    <property type="term" value="P:response to oxidative stress"/>
    <property type="evidence" value="ECO:0007669"/>
    <property type="project" value="InterPro"/>
</dbReference>
<protein>
    <submittedName>
        <fullName evidence="3">Peroxiredoxin, Ohr subfamily</fullName>
    </submittedName>
</protein>
<dbReference type="Gene3D" id="2.20.25.10">
    <property type="match status" value="1"/>
</dbReference>
<dbReference type="InterPro" id="IPR019953">
    <property type="entry name" value="OHR"/>
</dbReference>
<evidence type="ECO:0000256" key="1">
    <source>
        <dbReference type="ARBA" id="ARBA00007378"/>
    </source>
</evidence>
<sequence length="138" mass="14031">MTPMYTARATAVGGREGRVSSDDGFIDQQLQLPPGLGGKGGATNPEQLFAAGYAACFEGALRLVARTRGIAISSAKIEAEVDIGKDETSFGLAVRLHAQVGGVDGATAQALADGAHEVCPYSKATRGNIPVTVRGSAA</sequence>
<dbReference type="Gene3D" id="3.30.300.20">
    <property type="match status" value="1"/>
</dbReference>
<dbReference type="NCBIfam" id="TIGR03561">
    <property type="entry name" value="organ_hyd_perox"/>
    <property type="match status" value="1"/>
</dbReference>
<dbReference type="InterPro" id="IPR036102">
    <property type="entry name" value="OsmC/Ohrsf"/>
</dbReference>
<dbReference type="InterPro" id="IPR015946">
    <property type="entry name" value="KH_dom-like_a/b"/>
</dbReference>
<dbReference type="AlphaFoldDB" id="A0A1G6V0S1"/>
<dbReference type="OrthoDB" id="9797508at2"/>
<dbReference type="InterPro" id="IPR003718">
    <property type="entry name" value="OsmC/Ohr_fam"/>
</dbReference>
<dbReference type="Pfam" id="PF02566">
    <property type="entry name" value="OsmC"/>
    <property type="match status" value="1"/>
</dbReference>
<accession>A0A1G6V0S1</accession>
<dbReference type="EMBL" id="FNAG01000002">
    <property type="protein sequence ID" value="SDD47064.1"/>
    <property type="molecule type" value="Genomic_DNA"/>
</dbReference>
<dbReference type="PANTHER" id="PTHR33797:SF2">
    <property type="entry name" value="ORGANIC HYDROPEROXIDE RESISTANCE PROTEIN-LIKE"/>
    <property type="match status" value="1"/>
</dbReference>
<evidence type="ECO:0000313" key="3">
    <source>
        <dbReference type="EMBL" id="SDD47064.1"/>
    </source>
</evidence>
<dbReference type="Proteomes" id="UP000199603">
    <property type="component" value="Unassembled WGS sequence"/>
</dbReference>
<keyword evidence="4" id="KW-1185">Reference proteome</keyword>